<dbReference type="SMART" id="SM01149">
    <property type="entry name" value="DUF1237"/>
    <property type="match status" value="1"/>
</dbReference>
<name>A0A6U9GCT6_9DINO</name>
<gene>
    <name evidence="2" type="ORF">BRAN1462_LOCUS22928</name>
</gene>
<protein>
    <recommendedName>
        <fullName evidence="3">Alpha,alpha-trehalase</fullName>
    </recommendedName>
</protein>
<dbReference type="InterPro" id="IPR012341">
    <property type="entry name" value="6hp_glycosidase-like_sf"/>
</dbReference>
<organism evidence="2">
    <name type="scientific">Zooxanthella nutricula</name>
    <dbReference type="NCBI Taxonomy" id="1333877"/>
    <lineage>
        <taxon>Eukaryota</taxon>
        <taxon>Sar</taxon>
        <taxon>Alveolata</taxon>
        <taxon>Dinophyceae</taxon>
        <taxon>Peridiniales</taxon>
        <taxon>Peridiniales incertae sedis</taxon>
        <taxon>Zooxanthella</taxon>
    </lineage>
</organism>
<dbReference type="AlphaFoldDB" id="A0A6U9GCT6"/>
<evidence type="ECO:0008006" key="3">
    <source>
        <dbReference type="Google" id="ProtNLM"/>
    </source>
</evidence>
<sequence length="551" mass="61442">MGWLLGFVLYAHFYLTCARGVSSQGFLGIGISASIQAHVGQSDWLGDAEVCATREVVKQAAESETLADADLESAREEVKKAAEVLGSSLKALKTLVIDDQTISDINVDNLAALWKNTFQFTAMRTWRLFPDNTSVFVSTGDIPQMWLRDSSAQLMPYVQLLTATPPSLQTDALRQVLEAAMRRQVRFILSDPYASAFYFEHGEANEQGPTKQGCPRSDICKTCTCAKCAPACGPYTYQKDFELDSLLYPILLHHKYWKATGTTSHLNADFTKALDAILELMKIEQRHNTQSKYWYKGGTPGPPFKDDIGLVWSYALPSDDAASGYNIPENLMAVEALRLAAEMARGPMKEGRLGYYLEQLARTIERAIDKFGVVDDSRSSNSTEVFAFQVDGFGNHTLEDDANMPNLLWLPYLGHRGSLLRKYGEIYRNTRKLVLSAKNKNFFTSSVAGKRIKGLGSQHHSMGLRAMGSECMGDCVWHLGLVMQGMTAEIPEEKADCMRQILSTDAGKLFLHEGFNPDCPEDYNRDDFGWANALFSEWVMREWAPSKSTLP</sequence>
<evidence type="ECO:0000313" key="2">
    <source>
        <dbReference type="EMBL" id="CAD9560044.1"/>
    </source>
</evidence>
<feature type="chain" id="PRO_5030160616" description="Alpha,alpha-trehalase" evidence="1">
    <location>
        <begin position="19"/>
        <end position="551"/>
    </location>
</feature>
<dbReference type="InterPro" id="IPR008928">
    <property type="entry name" value="6-hairpin_glycosidase_sf"/>
</dbReference>
<dbReference type="EMBL" id="HBGW01036263">
    <property type="protein sequence ID" value="CAD9560044.1"/>
    <property type="molecule type" value="Transcribed_RNA"/>
</dbReference>
<dbReference type="GO" id="GO:0005975">
    <property type="term" value="P:carbohydrate metabolic process"/>
    <property type="evidence" value="ECO:0007669"/>
    <property type="project" value="InterPro"/>
</dbReference>
<dbReference type="PANTHER" id="PTHR31047:SF0">
    <property type="entry name" value="MEIOTICALLY UP-REGULATED GENE 157 PROTEIN"/>
    <property type="match status" value="1"/>
</dbReference>
<reference evidence="2" key="1">
    <citation type="submission" date="2021-01" db="EMBL/GenBank/DDBJ databases">
        <authorList>
            <person name="Corre E."/>
            <person name="Pelletier E."/>
            <person name="Niang G."/>
            <person name="Scheremetjew M."/>
            <person name="Finn R."/>
            <person name="Kale V."/>
            <person name="Holt S."/>
            <person name="Cochrane G."/>
            <person name="Meng A."/>
            <person name="Brown T."/>
            <person name="Cohen L."/>
        </authorList>
    </citation>
    <scope>NUCLEOTIDE SEQUENCE</scope>
    <source>
        <strain evidence="2">RCC3387</strain>
    </source>
</reference>
<dbReference type="PANTHER" id="PTHR31047">
    <property type="entry name" value="MEIOTICALLY UP-REGULATED GENE 157 PROTEIN"/>
    <property type="match status" value="1"/>
</dbReference>
<proteinExistence type="predicted"/>
<dbReference type="InterPro" id="IPR008313">
    <property type="entry name" value="GH125"/>
</dbReference>
<dbReference type="Pfam" id="PF06824">
    <property type="entry name" value="Glyco_hydro_125"/>
    <property type="match status" value="1"/>
</dbReference>
<dbReference type="Gene3D" id="1.50.10.10">
    <property type="match status" value="1"/>
</dbReference>
<evidence type="ECO:0000256" key="1">
    <source>
        <dbReference type="SAM" id="SignalP"/>
    </source>
</evidence>
<accession>A0A6U9GCT6</accession>
<dbReference type="SUPFAM" id="SSF48208">
    <property type="entry name" value="Six-hairpin glycosidases"/>
    <property type="match status" value="1"/>
</dbReference>
<keyword evidence="1" id="KW-0732">Signal</keyword>
<feature type="signal peptide" evidence="1">
    <location>
        <begin position="1"/>
        <end position="18"/>
    </location>
</feature>